<evidence type="ECO:0000259" key="1">
    <source>
        <dbReference type="Pfam" id="PF13643"/>
    </source>
</evidence>
<dbReference type="EMBL" id="NXAO01000016">
    <property type="protein sequence ID" value="PHO15961.1"/>
    <property type="molecule type" value="Genomic_DNA"/>
</dbReference>
<dbReference type="Proteomes" id="UP000224740">
    <property type="component" value="Unassembled WGS sequence"/>
</dbReference>
<accession>A0A347TJI0</accession>
<dbReference type="RefSeq" id="WP_099310516.1">
    <property type="nucleotide sequence ID" value="NZ_CP032101.1"/>
</dbReference>
<dbReference type="AlphaFoldDB" id="A0A347TJI0"/>
<name>A0A347TJI0_9BACT</name>
<protein>
    <submittedName>
        <fullName evidence="2">DUF4145 domain-containing protein</fullName>
    </submittedName>
</protein>
<reference evidence="3" key="2">
    <citation type="submission" date="2017-09" db="EMBL/GenBank/DDBJ databases">
        <authorList>
            <person name="Perez-Cataluna A."/>
            <person name="Figueras M.J."/>
            <person name="Salas-Masso N."/>
        </authorList>
    </citation>
    <scope>NUCLEOTIDE SEQUENCE</scope>
    <source>
        <strain evidence="3">CECT 7727</strain>
    </source>
</reference>
<sequence>MKDYLEFNNNLTDFTCPHCLNAYMEIVNKNEKEYISSLKKRQFSINDEIEFDDRFYRGTITGQMKCHRCQEITSFIGETRFYVNYYDDENDKEVEVEEKVILFKYFVPSLHIIELKEEYPEEIRSVLKESFSLYFSSYSSCVNILRVLLEELCLLNDIDKYNEEGNFISLNSRIKKLKTKLNLNDDTKTLLFALKWIGNEGSHSLKNIKKDDIDNAYIFLKELLDKLYPKDFSEYMSRAKEIEKNKGLSKK</sequence>
<reference evidence="2 5" key="3">
    <citation type="submission" date="2018-08" db="EMBL/GenBank/DDBJ databases">
        <title>Complete genome of the Arcobacter marinus type strain JCM 15502.</title>
        <authorList>
            <person name="Miller W.G."/>
            <person name="Yee E."/>
            <person name="Huynh S."/>
            <person name="Parker C.T."/>
        </authorList>
    </citation>
    <scope>NUCLEOTIDE SEQUENCE [LARGE SCALE GENOMIC DNA]</scope>
    <source>
        <strain evidence="2 5">JCM 15502</strain>
    </source>
</reference>
<gene>
    <name evidence="2" type="ORF">AMRN_1007</name>
    <name evidence="3" type="ORF">CPH92_04155</name>
</gene>
<evidence type="ECO:0000313" key="3">
    <source>
        <dbReference type="EMBL" id="PHO15961.1"/>
    </source>
</evidence>
<dbReference type="Pfam" id="PF13643">
    <property type="entry name" value="DUF4145"/>
    <property type="match status" value="1"/>
</dbReference>
<evidence type="ECO:0000313" key="2">
    <source>
        <dbReference type="EMBL" id="AXX86758.1"/>
    </source>
</evidence>
<dbReference type="EMBL" id="CP032101">
    <property type="protein sequence ID" value="AXX86758.1"/>
    <property type="molecule type" value="Genomic_DNA"/>
</dbReference>
<evidence type="ECO:0000313" key="5">
    <source>
        <dbReference type="Proteomes" id="UP000264693"/>
    </source>
</evidence>
<reference evidence="4" key="1">
    <citation type="submission" date="2017-09" db="EMBL/GenBank/DDBJ databases">
        <title>Arcobacter canalis sp. nov., a new species isolated from a water canal contaminated with urban sewage.</title>
        <authorList>
            <person name="Perez-Cataluna A."/>
            <person name="Salas-Masso N."/>
            <person name="Figueras M.J."/>
        </authorList>
    </citation>
    <scope>NUCLEOTIDE SEQUENCE [LARGE SCALE GENOMIC DNA]</scope>
    <source>
        <strain evidence="4">CECT 7727</strain>
    </source>
</reference>
<keyword evidence="4" id="KW-1185">Reference proteome</keyword>
<proteinExistence type="predicted"/>
<dbReference type="Proteomes" id="UP000264693">
    <property type="component" value="Chromosome"/>
</dbReference>
<evidence type="ECO:0000313" key="4">
    <source>
        <dbReference type="Proteomes" id="UP000224740"/>
    </source>
</evidence>
<dbReference type="InterPro" id="IPR025285">
    <property type="entry name" value="DUF4145"/>
</dbReference>
<organism evidence="2 5">
    <name type="scientific">Malaciobacter marinus</name>
    <dbReference type="NCBI Taxonomy" id="505249"/>
    <lineage>
        <taxon>Bacteria</taxon>
        <taxon>Pseudomonadati</taxon>
        <taxon>Campylobacterota</taxon>
        <taxon>Epsilonproteobacteria</taxon>
        <taxon>Campylobacterales</taxon>
        <taxon>Arcobacteraceae</taxon>
        <taxon>Malaciobacter</taxon>
    </lineage>
</organism>
<dbReference type="KEGG" id="amar:AMRN_1007"/>
<feature type="domain" description="DUF4145" evidence="1">
    <location>
        <begin position="129"/>
        <end position="216"/>
    </location>
</feature>